<evidence type="ECO:0000256" key="1">
    <source>
        <dbReference type="ARBA" id="ARBA00004194"/>
    </source>
</evidence>
<dbReference type="GeneID" id="115732539"/>
<evidence type="ECO:0000256" key="2">
    <source>
        <dbReference type="ARBA" id="ARBA00022692"/>
    </source>
</evidence>
<dbReference type="KEGG" id="rarg:115732539"/>
<dbReference type="GO" id="GO:0000139">
    <property type="term" value="C:Golgi membrane"/>
    <property type="evidence" value="ECO:0007669"/>
    <property type="project" value="UniProtKB-SubCell"/>
</dbReference>
<evidence type="ECO:0000313" key="7">
    <source>
        <dbReference type="RefSeq" id="XP_030519062.1"/>
    </source>
</evidence>
<organism evidence="6 7">
    <name type="scientific">Rhodamnia argentea</name>
    <dbReference type="NCBI Taxonomy" id="178133"/>
    <lineage>
        <taxon>Eukaryota</taxon>
        <taxon>Viridiplantae</taxon>
        <taxon>Streptophyta</taxon>
        <taxon>Embryophyta</taxon>
        <taxon>Tracheophyta</taxon>
        <taxon>Spermatophyta</taxon>
        <taxon>Magnoliopsida</taxon>
        <taxon>eudicotyledons</taxon>
        <taxon>Gunneridae</taxon>
        <taxon>Pentapetalae</taxon>
        <taxon>rosids</taxon>
        <taxon>malvids</taxon>
        <taxon>Myrtales</taxon>
        <taxon>Myrtaceae</taxon>
        <taxon>Myrtoideae</taxon>
        <taxon>Myrteae</taxon>
        <taxon>Australasian group</taxon>
        <taxon>Rhodamnia</taxon>
    </lineage>
</organism>
<comment type="subcellular location">
    <subcellularLocation>
        <location evidence="1">Golgi apparatus membrane</location>
        <topology evidence="1">Single-pass membrane protein</topology>
    </subcellularLocation>
</comment>
<dbReference type="PANTHER" id="PTHR31444">
    <property type="entry name" value="OS11G0490100 PROTEIN"/>
    <property type="match status" value="1"/>
</dbReference>
<name>A0A8B8N9F5_9MYRT</name>
<keyword evidence="2" id="KW-0812">Transmembrane</keyword>
<evidence type="ECO:0000256" key="5">
    <source>
        <dbReference type="ARBA" id="ARBA00023136"/>
    </source>
</evidence>
<dbReference type="Proteomes" id="UP000827889">
    <property type="component" value="Chromosome 11"/>
</dbReference>
<evidence type="ECO:0000256" key="4">
    <source>
        <dbReference type="ARBA" id="ARBA00023034"/>
    </source>
</evidence>
<dbReference type="Pfam" id="PF21729">
    <property type="entry name" value="IRX15_IRX15L_GXM"/>
    <property type="match status" value="1"/>
</dbReference>
<dbReference type="AlphaFoldDB" id="A0A8B8N9F5"/>
<dbReference type="InterPro" id="IPR006514">
    <property type="entry name" value="IRX15/GXM/AGM"/>
</dbReference>
<keyword evidence="3" id="KW-1133">Transmembrane helix</keyword>
<accession>A0A8B8N9F5</accession>
<proteinExistence type="predicted"/>
<evidence type="ECO:0000256" key="3">
    <source>
        <dbReference type="ARBA" id="ARBA00022989"/>
    </source>
</evidence>
<dbReference type="OrthoDB" id="1896682at2759"/>
<reference evidence="7" key="1">
    <citation type="submission" date="2025-08" db="UniProtKB">
        <authorList>
            <consortium name="RefSeq"/>
        </authorList>
    </citation>
    <scope>IDENTIFICATION</scope>
    <source>
        <tissue evidence="7">Leaf</tissue>
    </source>
</reference>
<keyword evidence="6" id="KW-1185">Reference proteome</keyword>
<keyword evidence="4" id="KW-0333">Golgi apparatus</keyword>
<evidence type="ECO:0000313" key="6">
    <source>
        <dbReference type="Proteomes" id="UP000827889"/>
    </source>
</evidence>
<gene>
    <name evidence="7" type="primary">LOC115732539</name>
</gene>
<protein>
    <submittedName>
        <fullName evidence="7">Protein IRX15-LIKE-like</fullName>
    </submittedName>
</protein>
<dbReference type="GO" id="GO:0045492">
    <property type="term" value="P:xylan biosynthetic process"/>
    <property type="evidence" value="ECO:0007669"/>
    <property type="project" value="InterPro"/>
</dbReference>
<keyword evidence="5" id="KW-0472">Membrane</keyword>
<dbReference type="NCBIfam" id="TIGR01627">
    <property type="entry name" value="A_thal_3515"/>
    <property type="match status" value="1"/>
</dbReference>
<dbReference type="RefSeq" id="XP_030519062.1">
    <property type="nucleotide sequence ID" value="XM_030663202.2"/>
</dbReference>
<sequence>MKSNANTKLIVFHPSLHKQASAAPASHRLWLLFFITFFTLAFTLALFNSAIPSSPSASAASFSSSASAALPAAVADALLHYAAATNATHMTQAEIASITAVVRRSPSANFLVFGLTHETLLFKALNFNGRTVFLDESEFLISRLEQQHPGIEAYDVQFTTRVSQMPGLIKSARDLIKTECRPVQNLLFSECKLALNDLPNYIYEVDWDVILIDGPRGYFPAAPGRMSAIFTAGVLGRSKKGGGGRGKTHVFVHDIDREVERICSEEFLCEENLVETVDSLGHFVVQKMERDSFEFCRNATKPSPTATSLLSSDGDVEDD</sequence>